<keyword evidence="2" id="KW-1185">Reference proteome</keyword>
<dbReference type="AlphaFoldDB" id="A0A431UZA1"/>
<gene>
    <name evidence="1" type="ORF">EKG36_17875</name>
</gene>
<comment type="caution">
    <text evidence="1">The sequence shown here is derived from an EMBL/GenBank/DDBJ whole genome shotgun (WGS) entry which is preliminary data.</text>
</comment>
<organism evidence="1 2">
    <name type="scientific">Halomonas nitroreducens</name>
    <dbReference type="NCBI Taxonomy" id="447425"/>
    <lineage>
        <taxon>Bacteria</taxon>
        <taxon>Pseudomonadati</taxon>
        <taxon>Pseudomonadota</taxon>
        <taxon>Gammaproteobacteria</taxon>
        <taxon>Oceanospirillales</taxon>
        <taxon>Halomonadaceae</taxon>
        <taxon>Halomonas</taxon>
    </lineage>
</organism>
<evidence type="ECO:0000313" key="2">
    <source>
        <dbReference type="Proteomes" id="UP000267400"/>
    </source>
</evidence>
<proteinExistence type="predicted"/>
<dbReference type="EMBL" id="RXNS01000020">
    <property type="protein sequence ID" value="RTQ99415.1"/>
    <property type="molecule type" value="Genomic_DNA"/>
</dbReference>
<protein>
    <submittedName>
        <fullName evidence="1">Uncharacterized protein</fullName>
    </submittedName>
</protein>
<dbReference type="RefSeq" id="WP_126486573.1">
    <property type="nucleotide sequence ID" value="NZ_RXNS01000020.1"/>
</dbReference>
<name>A0A431UZA1_9GAMM</name>
<sequence>MQAINDLIESRFVDQVDYVHALQSLNSFLEESSISPKEIEFTPYRLAEIFSKHVKDENSISLLINTLCSSKPQLLVPNYYFEHHDEVVDLEESEVYSYFFKDCSISPVTGESLEDAKDHIFVVYYLSSEALSDD</sequence>
<accession>A0A431UZA1</accession>
<dbReference type="Proteomes" id="UP000267400">
    <property type="component" value="Unassembled WGS sequence"/>
</dbReference>
<evidence type="ECO:0000313" key="1">
    <source>
        <dbReference type="EMBL" id="RTQ99415.1"/>
    </source>
</evidence>
<reference evidence="1 2" key="1">
    <citation type="submission" date="2018-12" db="EMBL/GenBank/DDBJ databases">
        <authorList>
            <person name="Yu L."/>
        </authorList>
    </citation>
    <scope>NUCLEOTIDE SEQUENCE [LARGE SCALE GENOMIC DNA]</scope>
    <source>
        <strain evidence="1 2">11S</strain>
    </source>
</reference>